<keyword evidence="5 7" id="KW-1133">Transmembrane helix</keyword>
<dbReference type="PANTHER" id="PTHR43009">
    <property type="entry name" value="HOMOGENTISATE SOLANESYLTRANSFERASE, CHLOROPLASTIC"/>
    <property type="match status" value="1"/>
</dbReference>
<keyword evidence="3" id="KW-0808">Transferase</keyword>
<evidence type="ECO:0000256" key="4">
    <source>
        <dbReference type="ARBA" id="ARBA00022692"/>
    </source>
</evidence>
<evidence type="ECO:0000256" key="3">
    <source>
        <dbReference type="ARBA" id="ARBA00022679"/>
    </source>
</evidence>
<keyword evidence="4 7" id="KW-0812">Transmembrane</keyword>
<dbReference type="EMBL" id="JAMYWD010000006">
    <property type="protein sequence ID" value="KAJ4967942.1"/>
    <property type="molecule type" value="Genomic_DNA"/>
</dbReference>
<evidence type="ECO:0000256" key="2">
    <source>
        <dbReference type="ARBA" id="ARBA00005985"/>
    </source>
</evidence>
<sequence>MVELNDLQLVEGGPRLEGNRQLDLRQFFEVPNKEIKATRSISFCDEAKVSGSGGDLDGGGINHSDLLRWSLECMDTEGYDWVDHDVAEVPTWINAGLTKGCSMETLHAILTHEGVVAGFKPMRVSSMIMVSLRSERVRQISKLSGADADSGRGRNLFLVVLAKKNAGDAGGGDGVFQFLAVEMVFFSSCGWRAYKSLADFGSSDISVPIQASRTYSYNFQNEVYFKQRFQRYSPRISALAYDEKSVEKLQYEQDGGLLKLVDAFVLFTRPYASFGIIVAIISASLLSVEAIGDLSPGFFMGVLQAAVAGMLMKIFVSGINHLYDVEVDKINKQQFPLASGDYSTKTAWAITCAAALLSFVYIPLIWKRNPILAAVSIMFIESASVYIPSFIHAQRYLLGKSIVITKSVILTTVIMCVHSIALFIIKDIPDTEGDKENGIQTLSTEHGREKALFLGINVLLIEYGIAIVVGASFASTLFSKFVTVAGHCSLALALWFYSRSVDITNNSATYSFFKFIWKWTPKVGLDLSSRSPDKPKSNFFLESFG</sequence>
<comment type="caution">
    <text evidence="8">The sequence shown here is derived from an EMBL/GenBank/DDBJ whole genome shotgun (WGS) entry which is preliminary data.</text>
</comment>
<gene>
    <name evidence="8" type="ORF">NE237_014643</name>
</gene>
<name>A0A9Q0KCI2_9MAGN</name>
<feature type="transmembrane region" description="Helical" evidence="7">
    <location>
        <begin position="371"/>
        <end position="391"/>
    </location>
</feature>
<feature type="transmembrane region" description="Helical" evidence="7">
    <location>
        <begin position="451"/>
        <end position="471"/>
    </location>
</feature>
<dbReference type="InterPro" id="IPR000537">
    <property type="entry name" value="UbiA_prenyltransferase"/>
</dbReference>
<dbReference type="AlphaFoldDB" id="A0A9Q0KCI2"/>
<dbReference type="Proteomes" id="UP001141806">
    <property type="component" value="Unassembled WGS sequence"/>
</dbReference>
<protein>
    <submittedName>
        <fullName evidence="8">Uncharacterized protein</fullName>
    </submittedName>
</protein>
<dbReference type="PANTHER" id="PTHR43009:SF7">
    <property type="entry name" value="HOMOGENTISATE GERANYLGERANYLTRANSFERASE, CHLOROPLASTIC"/>
    <property type="match status" value="1"/>
</dbReference>
<evidence type="ECO:0000256" key="1">
    <source>
        <dbReference type="ARBA" id="ARBA00004508"/>
    </source>
</evidence>
<dbReference type="Pfam" id="PF01040">
    <property type="entry name" value="UbiA"/>
    <property type="match status" value="2"/>
</dbReference>
<proteinExistence type="inferred from homology"/>
<keyword evidence="9" id="KW-1185">Reference proteome</keyword>
<comment type="similarity">
    <text evidence="2">Belongs to the UbiA prenyltransferase family.</text>
</comment>
<organism evidence="8 9">
    <name type="scientific">Protea cynaroides</name>
    <dbReference type="NCBI Taxonomy" id="273540"/>
    <lineage>
        <taxon>Eukaryota</taxon>
        <taxon>Viridiplantae</taxon>
        <taxon>Streptophyta</taxon>
        <taxon>Embryophyta</taxon>
        <taxon>Tracheophyta</taxon>
        <taxon>Spermatophyta</taxon>
        <taxon>Magnoliopsida</taxon>
        <taxon>Proteales</taxon>
        <taxon>Proteaceae</taxon>
        <taxon>Protea</taxon>
    </lineage>
</organism>
<dbReference type="GO" id="GO:0016765">
    <property type="term" value="F:transferase activity, transferring alkyl or aryl (other than methyl) groups"/>
    <property type="evidence" value="ECO:0007669"/>
    <property type="project" value="InterPro"/>
</dbReference>
<evidence type="ECO:0000256" key="5">
    <source>
        <dbReference type="ARBA" id="ARBA00022989"/>
    </source>
</evidence>
<evidence type="ECO:0000256" key="7">
    <source>
        <dbReference type="SAM" id="Phobius"/>
    </source>
</evidence>
<evidence type="ECO:0000256" key="6">
    <source>
        <dbReference type="ARBA" id="ARBA00023136"/>
    </source>
</evidence>
<feature type="transmembrane region" description="Helical" evidence="7">
    <location>
        <begin position="346"/>
        <end position="364"/>
    </location>
</feature>
<keyword evidence="6 7" id="KW-0472">Membrane</keyword>
<dbReference type="Gene3D" id="1.10.357.140">
    <property type="entry name" value="UbiA prenyltransferase"/>
    <property type="match status" value="1"/>
</dbReference>
<accession>A0A9Q0KCI2</accession>
<comment type="subcellular location">
    <subcellularLocation>
        <location evidence="1">Plastid</location>
        <location evidence="1">Chloroplast membrane</location>
        <topology evidence="1">Multi-pass membrane protein</topology>
    </subcellularLocation>
</comment>
<evidence type="ECO:0000313" key="9">
    <source>
        <dbReference type="Proteomes" id="UP001141806"/>
    </source>
</evidence>
<feature type="transmembrane region" description="Helical" evidence="7">
    <location>
        <begin position="403"/>
        <end position="425"/>
    </location>
</feature>
<feature type="transmembrane region" description="Helical" evidence="7">
    <location>
        <begin position="298"/>
        <end position="319"/>
    </location>
</feature>
<dbReference type="GO" id="GO:0016020">
    <property type="term" value="C:membrane"/>
    <property type="evidence" value="ECO:0007669"/>
    <property type="project" value="UniProtKB-SubCell"/>
</dbReference>
<dbReference type="InterPro" id="IPR044878">
    <property type="entry name" value="UbiA_sf"/>
</dbReference>
<reference evidence="8" key="1">
    <citation type="journal article" date="2023" name="Plant J.">
        <title>The genome of the king protea, Protea cynaroides.</title>
        <authorList>
            <person name="Chang J."/>
            <person name="Duong T.A."/>
            <person name="Schoeman C."/>
            <person name="Ma X."/>
            <person name="Roodt D."/>
            <person name="Barker N."/>
            <person name="Li Z."/>
            <person name="Van de Peer Y."/>
            <person name="Mizrachi E."/>
        </authorList>
    </citation>
    <scope>NUCLEOTIDE SEQUENCE</scope>
    <source>
        <tissue evidence="8">Young leaves</tissue>
    </source>
</reference>
<dbReference type="OrthoDB" id="1502398at2759"/>
<feature type="transmembrane region" description="Helical" evidence="7">
    <location>
        <begin position="271"/>
        <end position="291"/>
    </location>
</feature>
<evidence type="ECO:0000313" key="8">
    <source>
        <dbReference type="EMBL" id="KAJ4967942.1"/>
    </source>
</evidence>